<dbReference type="Pfam" id="PF13585">
    <property type="entry name" value="CHU_C"/>
    <property type="match status" value="1"/>
</dbReference>
<evidence type="ECO:0000313" key="3">
    <source>
        <dbReference type="Proteomes" id="UP000283433"/>
    </source>
</evidence>
<comment type="caution">
    <text evidence="2">The sequence shown here is derived from an EMBL/GenBank/DDBJ whole genome shotgun (WGS) entry which is preliminary data.</text>
</comment>
<dbReference type="NCBIfam" id="TIGR04131">
    <property type="entry name" value="Bac_Flav_CTERM"/>
    <property type="match status" value="1"/>
</dbReference>
<feature type="chain" id="PRO_5019506167" description="Gliding motility-associated C-terminal domain-containing protein" evidence="1">
    <location>
        <begin position="24"/>
        <end position="402"/>
    </location>
</feature>
<evidence type="ECO:0000256" key="1">
    <source>
        <dbReference type="SAM" id="SignalP"/>
    </source>
</evidence>
<keyword evidence="1" id="KW-0732">Signal</keyword>
<reference evidence="2 3" key="1">
    <citation type="submission" date="2016-07" db="EMBL/GenBank/DDBJ databases">
        <title>Genome of Pelobium manganitolerans.</title>
        <authorList>
            <person name="Wu S."/>
            <person name="Wang G."/>
        </authorList>
    </citation>
    <scope>NUCLEOTIDE SEQUENCE [LARGE SCALE GENOMIC DNA]</scope>
    <source>
        <strain evidence="2 3">YS-25</strain>
    </source>
</reference>
<gene>
    <name evidence="2" type="ORF">BCY91_05765</name>
</gene>
<name>A0A419S4K0_9SPHI</name>
<accession>A0A419S4K0</accession>
<proteinExistence type="predicted"/>
<dbReference type="InterPro" id="IPR026341">
    <property type="entry name" value="T9SS_type_B"/>
</dbReference>
<dbReference type="Proteomes" id="UP000283433">
    <property type="component" value="Unassembled WGS sequence"/>
</dbReference>
<dbReference type="OrthoDB" id="9765926at2"/>
<organism evidence="2 3">
    <name type="scientific">Pelobium manganitolerans</name>
    <dbReference type="NCBI Taxonomy" id="1842495"/>
    <lineage>
        <taxon>Bacteria</taxon>
        <taxon>Pseudomonadati</taxon>
        <taxon>Bacteroidota</taxon>
        <taxon>Sphingobacteriia</taxon>
        <taxon>Sphingobacteriales</taxon>
        <taxon>Sphingobacteriaceae</taxon>
        <taxon>Pelobium</taxon>
    </lineage>
</organism>
<feature type="signal peptide" evidence="1">
    <location>
        <begin position="1"/>
        <end position="23"/>
    </location>
</feature>
<dbReference type="AlphaFoldDB" id="A0A419S4K0"/>
<sequence>MGLVRNILLLCALLCWATAPARAQFVNNGSVISVQNGVALNINTDFINISGSILLFGDLNLSGNWANNDAAGAFQLASTGKVSLNGADQIITGSAKTIFPNLILAGTGIKKLGANADVRATLDLKDRELAIEDKNLELLATATNALSYSTGFISSDAKGYFYRHTNTADDYIFPLGSKITGTFIYRPVTVQAKDNLDNTIGLSFVNKDPSAEGYDRALKRFDVNEVNSHYFYLADQKNGTSQLEYQFAFDKNTDGDFNQLVNWINFGLWEKAGVSNVRPSGASQPDYKLITYTALKPASKLPLTMSFITPTNDPITIFNSFSPDGDGKNDTWLIKNIDLFPDNELTILNRWGSEVYRAKAYNNANAWDGKGLSKGTYFYLLKVTINNEAKVYKGFITLLRND</sequence>
<evidence type="ECO:0008006" key="4">
    <source>
        <dbReference type="Google" id="ProtNLM"/>
    </source>
</evidence>
<dbReference type="EMBL" id="MBTA01000025">
    <property type="protein sequence ID" value="RKD15035.1"/>
    <property type="molecule type" value="Genomic_DNA"/>
</dbReference>
<protein>
    <recommendedName>
        <fullName evidence="4">Gliding motility-associated C-terminal domain-containing protein</fullName>
    </recommendedName>
</protein>
<keyword evidence="3" id="KW-1185">Reference proteome</keyword>
<evidence type="ECO:0000313" key="2">
    <source>
        <dbReference type="EMBL" id="RKD15035.1"/>
    </source>
</evidence>